<gene>
    <name evidence="1" type="ORF">ERS852407_01101</name>
</gene>
<dbReference type="Proteomes" id="UP000095651">
    <property type="component" value="Unassembled WGS sequence"/>
</dbReference>
<evidence type="ECO:0000313" key="1">
    <source>
        <dbReference type="EMBL" id="CUN79081.1"/>
    </source>
</evidence>
<accession>A0A173ZS29</accession>
<reference evidence="1 2" key="1">
    <citation type="submission" date="2015-09" db="EMBL/GenBank/DDBJ databases">
        <authorList>
            <consortium name="Pathogen Informatics"/>
        </authorList>
    </citation>
    <scope>NUCLEOTIDE SEQUENCE [LARGE SCALE GENOMIC DNA]</scope>
    <source>
        <strain evidence="1 2">2789STDY5608850</strain>
    </source>
</reference>
<dbReference type="AlphaFoldDB" id="A0A173ZS29"/>
<protein>
    <submittedName>
        <fullName evidence="1">Uncharacterized protein</fullName>
    </submittedName>
</protein>
<name>A0A173ZS29_9FIRM</name>
<dbReference type="EMBL" id="CYZE01000002">
    <property type="protein sequence ID" value="CUN79081.1"/>
    <property type="molecule type" value="Genomic_DNA"/>
</dbReference>
<organism evidence="1 2">
    <name type="scientific">Hungatella hathewayi</name>
    <dbReference type="NCBI Taxonomy" id="154046"/>
    <lineage>
        <taxon>Bacteria</taxon>
        <taxon>Bacillati</taxon>
        <taxon>Bacillota</taxon>
        <taxon>Clostridia</taxon>
        <taxon>Lachnospirales</taxon>
        <taxon>Lachnospiraceae</taxon>
        <taxon>Hungatella</taxon>
    </lineage>
</organism>
<proteinExistence type="predicted"/>
<evidence type="ECO:0000313" key="2">
    <source>
        <dbReference type="Proteomes" id="UP000095651"/>
    </source>
</evidence>
<sequence>MAAEYFKLKKFSEIGTSPDFPRELDPDRLDEGAKLIMLDPYGFLFPYGDTSQKPPVYFHHAYINKIRFNGITELGDDYLSHQKSGKHHDEMAQPTTPVTKQYVRFEDTPCGGYVQQTDFPYSEIRYYDDGTLTVKEADFLNLTFKPFKYANVDYGNMFKGRFQVQQPCMLTGFYENRPVMGLGSYDRIYAPSTVVDDVMAGSAYIYVVGHGIREDGREEAYMITKGLYDDKSNGINNGYYWIEGEEPIIVSNAEIEADWVHLPYVDDGTVVYKDAIFHIGPKEIHFCGKWGTKGFTKEPRIERHGQSQIYGSWYEGKTPYEHKLFFAWGEHTGAYDHVIKAYGFHVID</sequence>
<dbReference type="RefSeq" id="WP_055653354.1">
    <property type="nucleotide sequence ID" value="NZ_CABIXC010000002.1"/>
</dbReference>